<evidence type="ECO:0000256" key="1">
    <source>
        <dbReference type="SAM" id="MobiDB-lite"/>
    </source>
</evidence>
<dbReference type="SUPFAM" id="SSF52047">
    <property type="entry name" value="RNI-like"/>
    <property type="match status" value="1"/>
</dbReference>
<protein>
    <submittedName>
        <fullName evidence="2">STM4015 family protein</fullName>
    </submittedName>
</protein>
<sequence length="349" mass="38771">MAFHEHVTEFAGLPVVEFRTPETEEERLRRIQEEAEYREEPIPDRLAPDPAADAAYAAALADPGSVAWRLRLVPEISEEPFDDCFARFLDEVDTARVTALIVGCWGEESDDPASVPRDLLVEHAGRFPRLRALFLGEVLQEEAEISWIVQCDVAPLLAAFPALEELAVRGGDGLEFPATGHDALRGLVVQTGGLPREVTTGILASRLPALEHLELWFGVEDYGRTTTVDDLAPLLAGELFPALRSLGLRNAEYTDDLVRALADAPVLRRLEVLDLSLGTLTDTGARVIRDSPAAFRRLRRLDLHRHHLSEPVMDELREALPDVDLDLGEPTEPRTFDDGSRWYHPAVTE</sequence>
<dbReference type="EMBL" id="CP063196">
    <property type="protein sequence ID" value="UOE19826.1"/>
    <property type="molecule type" value="Genomic_DNA"/>
</dbReference>
<evidence type="ECO:0000313" key="3">
    <source>
        <dbReference type="Proteomes" id="UP000265719"/>
    </source>
</evidence>
<organism evidence="2 3">
    <name type="scientific">Thermobifida halotolerans</name>
    <dbReference type="NCBI Taxonomy" id="483545"/>
    <lineage>
        <taxon>Bacteria</taxon>
        <taxon>Bacillati</taxon>
        <taxon>Actinomycetota</taxon>
        <taxon>Actinomycetes</taxon>
        <taxon>Streptosporangiales</taxon>
        <taxon>Nocardiopsidaceae</taxon>
        <taxon>Thermobifida</taxon>
    </lineage>
</organism>
<dbReference type="KEGG" id="thao:NI17_000735"/>
<dbReference type="Proteomes" id="UP000265719">
    <property type="component" value="Chromosome"/>
</dbReference>
<dbReference type="InterPro" id="IPR047722">
    <property type="entry name" value="STM4015-like"/>
</dbReference>
<gene>
    <name evidence="2" type="ORF">NI17_000735</name>
</gene>
<keyword evidence="3" id="KW-1185">Reference proteome</keyword>
<feature type="region of interest" description="Disordered" evidence="1">
    <location>
        <begin position="325"/>
        <end position="349"/>
    </location>
</feature>
<evidence type="ECO:0000313" key="2">
    <source>
        <dbReference type="EMBL" id="UOE19826.1"/>
    </source>
</evidence>
<name>A0A399G5Q1_9ACTN</name>
<dbReference type="NCBIfam" id="NF038076">
    <property type="entry name" value="fam_STM4015"/>
    <property type="match status" value="1"/>
</dbReference>
<reference evidence="2" key="1">
    <citation type="submission" date="2020-10" db="EMBL/GenBank/DDBJ databases">
        <title>De novo genome project of the cellulose decomposer Thermobifida halotolerans type strain.</title>
        <authorList>
            <person name="Nagy I."/>
            <person name="Horvath B."/>
            <person name="Kukolya J."/>
            <person name="Nagy I."/>
            <person name="Orsini M."/>
        </authorList>
    </citation>
    <scope>NUCLEOTIDE SEQUENCE</scope>
    <source>
        <strain evidence="2">DSM 44931</strain>
    </source>
</reference>
<dbReference type="Gene3D" id="3.80.10.10">
    <property type="entry name" value="Ribonuclease Inhibitor"/>
    <property type="match status" value="1"/>
</dbReference>
<proteinExistence type="predicted"/>
<dbReference type="RefSeq" id="WP_119267874.1">
    <property type="nucleotide sequence ID" value="NZ_CP063196.1"/>
</dbReference>
<accession>A0A399G5Q1</accession>
<dbReference type="InterPro" id="IPR032675">
    <property type="entry name" value="LRR_dom_sf"/>
</dbReference>
<feature type="compositionally biased region" description="Basic and acidic residues" evidence="1">
    <location>
        <begin position="331"/>
        <end position="341"/>
    </location>
</feature>
<dbReference type="AlphaFoldDB" id="A0A399G5Q1"/>